<evidence type="ECO:0000259" key="2">
    <source>
        <dbReference type="Pfam" id="PF12804"/>
    </source>
</evidence>
<name>A0ABT8Y671_9SPHN</name>
<dbReference type="InterPro" id="IPR025877">
    <property type="entry name" value="MobA-like_NTP_Trfase"/>
</dbReference>
<gene>
    <name evidence="3" type="ORF">Q4F19_05480</name>
</gene>
<organism evidence="3 4">
    <name type="scientific">Sphingomonas natans</name>
    <dbReference type="NCBI Taxonomy" id="3063330"/>
    <lineage>
        <taxon>Bacteria</taxon>
        <taxon>Pseudomonadati</taxon>
        <taxon>Pseudomonadota</taxon>
        <taxon>Alphaproteobacteria</taxon>
        <taxon>Sphingomonadales</taxon>
        <taxon>Sphingomonadaceae</taxon>
        <taxon>Sphingomonas</taxon>
    </lineage>
</organism>
<dbReference type="SUPFAM" id="SSF53448">
    <property type="entry name" value="Nucleotide-diphospho-sugar transferases"/>
    <property type="match status" value="1"/>
</dbReference>
<reference evidence="3" key="1">
    <citation type="submission" date="2023-07" db="EMBL/GenBank/DDBJ databases">
        <authorList>
            <person name="Kim M."/>
        </authorList>
    </citation>
    <scope>NUCLEOTIDE SEQUENCE</scope>
    <source>
        <strain evidence="3">BIUV-7</strain>
    </source>
</reference>
<dbReference type="RefSeq" id="WP_303540548.1">
    <property type="nucleotide sequence ID" value="NZ_JAUOTP010000002.1"/>
</dbReference>
<dbReference type="Proteomes" id="UP001169764">
    <property type="component" value="Unassembled WGS sequence"/>
</dbReference>
<dbReference type="InterPro" id="IPR029044">
    <property type="entry name" value="Nucleotide-diphossugar_trans"/>
</dbReference>
<evidence type="ECO:0000313" key="4">
    <source>
        <dbReference type="Proteomes" id="UP001169764"/>
    </source>
</evidence>
<dbReference type="Gene3D" id="3.90.550.10">
    <property type="entry name" value="Spore Coat Polysaccharide Biosynthesis Protein SpsA, Chain A"/>
    <property type="match status" value="1"/>
</dbReference>
<proteinExistence type="predicted"/>
<evidence type="ECO:0000256" key="1">
    <source>
        <dbReference type="ARBA" id="ARBA00022842"/>
    </source>
</evidence>
<dbReference type="EMBL" id="JAUOTP010000002">
    <property type="protein sequence ID" value="MDO6413824.1"/>
    <property type="molecule type" value="Genomic_DNA"/>
</dbReference>
<accession>A0ABT8Y671</accession>
<feature type="domain" description="MobA-like NTP transferase" evidence="2">
    <location>
        <begin position="25"/>
        <end position="142"/>
    </location>
</feature>
<evidence type="ECO:0000313" key="3">
    <source>
        <dbReference type="EMBL" id="MDO6413824.1"/>
    </source>
</evidence>
<keyword evidence="4" id="KW-1185">Reference proteome</keyword>
<comment type="caution">
    <text evidence="3">The sequence shown here is derived from an EMBL/GenBank/DDBJ whole genome shotgun (WGS) entry which is preliminary data.</text>
</comment>
<dbReference type="Pfam" id="PF12804">
    <property type="entry name" value="NTP_transf_3"/>
    <property type="match status" value="1"/>
</dbReference>
<sequence>MSDPVWTAILLAGQRPGVDPLAHAFGESWKAKVKVGGEAMLSRVARTLLAVPEIGRVIVMAQSPELLFDGDCAWLADEPRIETAHSDSGIATSVAAIAGSATAPWPVLVTTADHPLLTVPMIEAMLASGADADVAVGVVGRRTLLAAYPGNQRTWLKFRGEAWSGANLFVLRSDRAMAALTLWSEVERDRKKAVKLIAHFGPWLALRALTRTITLDAAMLAVGRKVGMVARPVALPFAEAGIDVDKPSDHALAEQILAARG</sequence>
<protein>
    <submittedName>
        <fullName evidence="3">Nucleotidyltransferase family protein</fullName>
    </submittedName>
</protein>
<keyword evidence="1" id="KW-0460">Magnesium</keyword>